<dbReference type="HOGENOM" id="CLU_2402528_0_0_1"/>
<name>B3RUJ3_TRIAD</name>
<dbReference type="AlphaFoldDB" id="B3RUJ3"/>
<accession>B3RUJ3</accession>
<evidence type="ECO:0000259" key="5">
    <source>
        <dbReference type="Pfam" id="PF16159"/>
    </source>
</evidence>
<comment type="subcellular location">
    <subcellularLocation>
        <location evidence="1">Nucleus</location>
    </subcellularLocation>
</comment>
<keyword evidence="7" id="KW-1185">Reference proteome</keyword>
<dbReference type="eggNOG" id="KOG4385">
    <property type="taxonomic scope" value="Eukaryota"/>
</dbReference>
<dbReference type="RefSeq" id="XP_002111859.1">
    <property type="nucleotide sequence ID" value="XM_002111823.1"/>
</dbReference>
<evidence type="ECO:0000256" key="4">
    <source>
        <dbReference type="ARBA" id="ARBA00023242"/>
    </source>
</evidence>
<dbReference type="InParanoid" id="B3RUJ3"/>
<dbReference type="Proteomes" id="UP000009022">
    <property type="component" value="Unassembled WGS sequence"/>
</dbReference>
<organism evidence="6 7">
    <name type="scientific">Trichoplax adhaerens</name>
    <name type="common">Trichoplax reptans</name>
    <dbReference type="NCBI Taxonomy" id="10228"/>
    <lineage>
        <taxon>Eukaryota</taxon>
        <taxon>Metazoa</taxon>
        <taxon>Placozoa</taxon>
        <taxon>Uniplacotomia</taxon>
        <taxon>Trichoplacea</taxon>
        <taxon>Trichoplacidae</taxon>
        <taxon>Trichoplax</taxon>
    </lineage>
</organism>
<proteinExistence type="predicted"/>
<reference evidence="6 7" key="1">
    <citation type="journal article" date="2008" name="Nature">
        <title>The Trichoplax genome and the nature of placozoans.</title>
        <authorList>
            <person name="Srivastava M."/>
            <person name="Begovic E."/>
            <person name="Chapman J."/>
            <person name="Putnam N.H."/>
            <person name="Hellsten U."/>
            <person name="Kawashima T."/>
            <person name="Kuo A."/>
            <person name="Mitros T."/>
            <person name="Salamov A."/>
            <person name="Carpenter M.L."/>
            <person name="Signorovitch A.Y."/>
            <person name="Moreno M.A."/>
            <person name="Kamm K."/>
            <person name="Grimwood J."/>
            <person name="Schmutz J."/>
            <person name="Shapiro H."/>
            <person name="Grigoriev I.V."/>
            <person name="Buss L.W."/>
            <person name="Schierwater B."/>
            <person name="Dellaporta S.L."/>
            <person name="Rokhsar D.S."/>
        </authorList>
    </citation>
    <scope>NUCLEOTIDE SEQUENCE [LARGE SCALE GENOMIC DNA]</scope>
    <source>
        <strain evidence="6 7">Grell-BS-1999</strain>
    </source>
</reference>
<dbReference type="CTD" id="6753072"/>
<sequence length="93" mass="11089">MFDIFINNKGHDLYHNEICQWPGCETKIKTFDEFLRHLNTDHKLDDRSTAQTRVQIQVVSILESQLLKERQRMIAMTKHLQVSPVKLFRCFTL</sequence>
<dbReference type="PANTHER" id="PTHR45796:SF4">
    <property type="entry name" value="FORKHEAD BOX P, ISOFORM C"/>
    <property type="match status" value="1"/>
</dbReference>
<dbReference type="Pfam" id="PF16159">
    <property type="entry name" value="FOXP-CC"/>
    <property type="match status" value="1"/>
</dbReference>
<dbReference type="KEGG" id="tad:TRIADDRAFT_23971"/>
<dbReference type="GO" id="GO:0005634">
    <property type="term" value="C:nucleus"/>
    <property type="evidence" value="ECO:0007669"/>
    <property type="project" value="UniProtKB-SubCell"/>
</dbReference>
<keyword evidence="2" id="KW-0805">Transcription regulation</keyword>
<feature type="domain" description="FOXP coiled-coil" evidence="5">
    <location>
        <begin position="13"/>
        <end position="81"/>
    </location>
</feature>
<evidence type="ECO:0000313" key="6">
    <source>
        <dbReference type="EMBL" id="EDV25826.1"/>
    </source>
</evidence>
<dbReference type="STRING" id="10228.B3RUJ3"/>
<evidence type="ECO:0000313" key="7">
    <source>
        <dbReference type="Proteomes" id="UP000009022"/>
    </source>
</evidence>
<evidence type="ECO:0000256" key="3">
    <source>
        <dbReference type="ARBA" id="ARBA00023163"/>
    </source>
</evidence>
<dbReference type="InterPro" id="IPR032354">
    <property type="entry name" value="FOXP-CC"/>
</dbReference>
<evidence type="ECO:0000256" key="1">
    <source>
        <dbReference type="ARBA" id="ARBA00004123"/>
    </source>
</evidence>
<protein>
    <recommendedName>
        <fullName evidence="5">FOXP coiled-coil domain-containing protein</fullName>
    </recommendedName>
</protein>
<dbReference type="EMBL" id="DS985244">
    <property type="protein sequence ID" value="EDV25826.1"/>
    <property type="molecule type" value="Genomic_DNA"/>
</dbReference>
<dbReference type="OrthoDB" id="5830876at2759"/>
<keyword evidence="3" id="KW-0804">Transcription</keyword>
<dbReference type="Gene3D" id="1.20.5.340">
    <property type="match status" value="1"/>
</dbReference>
<dbReference type="InterPro" id="IPR050998">
    <property type="entry name" value="FOXP"/>
</dbReference>
<keyword evidence="4" id="KW-0539">Nucleus</keyword>
<dbReference type="GeneID" id="6753072"/>
<evidence type="ECO:0000256" key="2">
    <source>
        <dbReference type="ARBA" id="ARBA00023015"/>
    </source>
</evidence>
<dbReference type="PANTHER" id="PTHR45796">
    <property type="entry name" value="FORKHEAD BOX P, ISOFORM C"/>
    <property type="match status" value="1"/>
</dbReference>
<gene>
    <name evidence="6" type="ORF">TRIADDRAFT_23971</name>
</gene>